<sequence>MRIQFAELPVVNGLRARKFYTRHFDYQVADDRPMLQGNEDNRWLIRDGRFR</sequence>
<reference evidence="1" key="1">
    <citation type="submission" date="2016-12" db="EMBL/GenBank/DDBJ databases">
        <authorList>
            <person name="Moulin L."/>
        </authorList>
    </citation>
    <scope>NUCLEOTIDE SEQUENCE [LARGE SCALE GENOMIC DNA]</scope>
    <source>
        <strain evidence="1">STM 7183</strain>
    </source>
</reference>
<name>A0A1N7SG46_9BURK</name>
<dbReference type="AlphaFoldDB" id="A0A1N7SG46"/>
<protein>
    <submittedName>
        <fullName evidence="1">Glyoxalase/bleomycin resistance protein/dioxygenase</fullName>
    </submittedName>
</protein>
<proteinExistence type="predicted"/>
<gene>
    <name evidence="1" type="ORF">BN2476_490067</name>
</gene>
<dbReference type="EMBL" id="CYGY02000049">
    <property type="protein sequence ID" value="SIT45939.1"/>
    <property type="molecule type" value="Genomic_DNA"/>
</dbReference>
<comment type="caution">
    <text evidence="1">The sequence shown here is derived from an EMBL/GenBank/DDBJ whole genome shotgun (WGS) entry which is preliminary data.</text>
</comment>
<dbReference type="GO" id="GO:0051213">
    <property type="term" value="F:dioxygenase activity"/>
    <property type="evidence" value="ECO:0007669"/>
    <property type="project" value="UniProtKB-KW"/>
</dbReference>
<accession>A0A1N7SG46</accession>
<organism evidence="1 2">
    <name type="scientific">Paraburkholderia piptadeniae</name>
    <dbReference type="NCBI Taxonomy" id="1701573"/>
    <lineage>
        <taxon>Bacteria</taxon>
        <taxon>Pseudomonadati</taxon>
        <taxon>Pseudomonadota</taxon>
        <taxon>Betaproteobacteria</taxon>
        <taxon>Burkholderiales</taxon>
        <taxon>Burkholderiaceae</taxon>
        <taxon>Paraburkholderia</taxon>
    </lineage>
</organism>
<evidence type="ECO:0000313" key="1">
    <source>
        <dbReference type="EMBL" id="SIT45939.1"/>
    </source>
</evidence>
<keyword evidence="2" id="KW-1185">Reference proteome</keyword>
<evidence type="ECO:0000313" key="2">
    <source>
        <dbReference type="Proteomes" id="UP000195569"/>
    </source>
</evidence>
<dbReference type="Proteomes" id="UP000195569">
    <property type="component" value="Unassembled WGS sequence"/>
</dbReference>